<evidence type="ECO:0000256" key="13">
    <source>
        <dbReference type="RuleBase" id="RU000461"/>
    </source>
</evidence>
<keyword evidence="11 14" id="KW-0472">Membrane</keyword>
<protein>
    <recommendedName>
        <fullName evidence="17">Cytochrome P450</fullName>
    </recommendedName>
</protein>
<evidence type="ECO:0000256" key="2">
    <source>
        <dbReference type="ARBA" id="ARBA00004167"/>
    </source>
</evidence>
<evidence type="ECO:0000256" key="8">
    <source>
        <dbReference type="ARBA" id="ARBA00023002"/>
    </source>
</evidence>
<evidence type="ECO:0000313" key="15">
    <source>
        <dbReference type="EMBL" id="GKV17903.1"/>
    </source>
</evidence>
<dbReference type="GO" id="GO:0004497">
    <property type="term" value="F:monooxygenase activity"/>
    <property type="evidence" value="ECO:0007669"/>
    <property type="project" value="UniProtKB-KW"/>
</dbReference>
<comment type="subcellular location">
    <subcellularLocation>
        <location evidence="2">Membrane</location>
        <topology evidence="2">Single-pass membrane protein</topology>
    </subcellularLocation>
</comment>
<dbReference type="GO" id="GO:0016020">
    <property type="term" value="C:membrane"/>
    <property type="evidence" value="ECO:0007669"/>
    <property type="project" value="UniProtKB-SubCell"/>
</dbReference>
<dbReference type="Pfam" id="PF00067">
    <property type="entry name" value="p450"/>
    <property type="match status" value="1"/>
</dbReference>
<keyword evidence="8 13" id="KW-0560">Oxidoreductase</keyword>
<evidence type="ECO:0000256" key="6">
    <source>
        <dbReference type="ARBA" id="ARBA00022723"/>
    </source>
</evidence>
<dbReference type="FunFam" id="1.10.630.10:FF:000029">
    <property type="entry name" value="Cytochrome P450 734A1"/>
    <property type="match status" value="1"/>
</dbReference>
<evidence type="ECO:0000256" key="9">
    <source>
        <dbReference type="ARBA" id="ARBA00023004"/>
    </source>
</evidence>
<evidence type="ECO:0000256" key="10">
    <source>
        <dbReference type="ARBA" id="ARBA00023033"/>
    </source>
</evidence>
<dbReference type="InterPro" id="IPR036396">
    <property type="entry name" value="Cyt_P450_sf"/>
</dbReference>
<dbReference type="Proteomes" id="UP001054252">
    <property type="component" value="Unassembled WGS sequence"/>
</dbReference>
<dbReference type="InterPro" id="IPR001128">
    <property type="entry name" value="Cyt_P450"/>
</dbReference>
<keyword evidence="16" id="KW-1185">Reference proteome</keyword>
<dbReference type="Gene3D" id="1.10.630.10">
    <property type="entry name" value="Cytochrome P450"/>
    <property type="match status" value="1"/>
</dbReference>
<dbReference type="PRINTS" id="PR00463">
    <property type="entry name" value="EP450I"/>
</dbReference>
<organism evidence="15 16">
    <name type="scientific">Rubroshorea leprosula</name>
    <dbReference type="NCBI Taxonomy" id="152421"/>
    <lineage>
        <taxon>Eukaryota</taxon>
        <taxon>Viridiplantae</taxon>
        <taxon>Streptophyta</taxon>
        <taxon>Embryophyta</taxon>
        <taxon>Tracheophyta</taxon>
        <taxon>Spermatophyta</taxon>
        <taxon>Magnoliopsida</taxon>
        <taxon>eudicotyledons</taxon>
        <taxon>Gunneridae</taxon>
        <taxon>Pentapetalae</taxon>
        <taxon>rosids</taxon>
        <taxon>malvids</taxon>
        <taxon>Malvales</taxon>
        <taxon>Dipterocarpaceae</taxon>
        <taxon>Rubroshorea</taxon>
    </lineage>
</organism>
<comment type="cofactor">
    <cofactor evidence="1 12">
        <name>heme</name>
        <dbReference type="ChEBI" id="CHEBI:30413"/>
    </cofactor>
</comment>
<evidence type="ECO:0000256" key="4">
    <source>
        <dbReference type="ARBA" id="ARBA00022617"/>
    </source>
</evidence>
<dbReference type="GO" id="GO:0016705">
    <property type="term" value="F:oxidoreductase activity, acting on paired donors, with incorporation or reduction of molecular oxygen"/>
    <property type="evidence" value="ECO:0007669"/>
    <property type="project" value="InterPro"/>
</dbReference>
<dbReference type="InterPro" id="IPR002401">
    <property type="entry name" value="Cyt_P450_E_grp-I"/>
</dbReference>
<comment type="caution">
    <text evidence="15">The sequence shown here is derived from an EMBL/GenBank/DDBJ whole genome shotgun (WGS) entry which is preliminary data.</text>
</comment>
<sequence>MEDFVSFSLATSPLFFLLLYGIARVSYSIWWRPKWLERSLRRQGIRGTAYRLVVGDMKEFVKQITEAWSMPMPLNHQIVPRVDPFTLNNVQKYGKISMCWIGKSPRLVIKDPELMKEVLSNKLGNFQKPPLNPLILILSRGLASLEGEKWANRRMMINPAFHLEKLKVQFWHPQSASLQFFSLGMIPVFATSCCQMIEQWKNMAGLQENFEIDVWPELQKLTADVISRAAFGSSYEEGKKIFELQKELIKLTIEAMQSVYIPGFRFVPTKENLRRKTLNKEITGMLRNVIQRKEHAMETRQSKDDDLLGMLLQYSHQNDSVEHANGKENRGMTIEDVLEECKQFYIAGQETTSSLLTWTIIVLAMHPDWQQKAREEVLQVCQKKEPDFEAISRLKIVTMVLYEVLRLYPPVIAQYQHCYKKTRIGEICIPAGVDIILPTLLIHHDPELWGDDAKEFKPERFSEGVFKASKDQPAFFPFSRGPRTCIGQNFAMLEAKVALAVILQHFSFELSPSYSHAPYTVMTLQPQHGAQIKLYQI</sequence>
<keyword evidence="7 14" id="KW-1133">Transmembrane helix</keyword>
<evidence type="ECO:0000256" key="5">
    <source>
        <dbReference type="ARBA" id="ARBA00022692"/>
    </source>
</evidence>
<dbReference type="GO" id="GO:0020037">
    <property type="term" value="F:heme binding"/>
    <property type="evidence" value="ECO:0007669"/>
    <property type="project" value="InterPro"/>
</dbReference>
<dbReference type="PANTHER" id="PTHR24282">
    <property type="entry name" value="CYTOCHROME P450 FAMILY MEMBER"/>
    <property type="match status" value="1"/>
</dbReference>
<comment type="similarity">
    <text evidence="3 13">Belongs to the cytochrome P450 family.</text>
</comment>
<keyword evidence="4 12" id="KW-0349">Heme</keyword>
<accession>A0AAV5JTE6</accession>
<evidence type="ECO:0000313" key="16">
    <source>
        <dbReference type="Proteomes" id="UP001054252"/>
    </source>
</evidence>
<feature type="binding site" description="axial binding residue" evidence="12">
    <location>
        <position position="485"/>
    </location>
    <ligand>
        <name>heme</name>
        <dbReference type="ChEBI" id="CHEBI:30413"/>
    </ligand>
    <ligandPart>
        <name>Fe</name>
        <dbReference type="ChEBI" id="CHEBI:18248"/>
    </ligandPart>
</feature>
<evidence type="ECO:0000256" key="11">
    <source>
        <dbReference type="ARBA" id="ARBA00023136"/>
    </source>
</evidence>
<dbReference type="PANTHER" id="PTHR24282:SF94">
    <property type="entry name" value="CYTOCHROME P450 72C1"/>
    <property type="match status" value="1"/>
</dbReference>
<reference evidence="15 16" key="1">
    <citation type="journal article" date="2021" name="Commun. Biol.">
        <title>The genome of Shorea leprosula (Dipterocarpaceae) highlights the ecological relevance of drought in aseasonal tropical rainforests.</title>
        <authorList>
            <person name="Ng K.K.S."/>
            <person name="Kobayashi M.J."/>
            <person name="Fawcett J.A."/>
            <person name="Hatakeyama M."/>
            <person name="Paape T."/>
            <person name="Ng C.H."/>
            <person name="Ang C.C."/>
            <person name="Tnah L.H."/>
            <person name="Lee C.T."/>
            <person name="Nishiyama T."/>
            <person name="Sese J."/>
            <person name="O'Brien M.J."/>
            <person name="Copetti D."/>
            <person name="Mohd Noor M.I."/>
            <person name="Ong R.C."/>
            <person name="Putra M."/>
            <person name="Sireger I.Z."/>
            <person name="Indrioko S."/>
            <person name="Kosugi Y."/>
            <person name="Izuno A."/>
            <person name="Isagi Y."/>
            <person name="Lee S.L."/>
            <person name="Shimizu K.K."/>
        </authorList>
    </citation>
    <scope>NUCLEOTIDE SEQUENCE [LARGE SCALE GENOMIC DNA]</scope>
    <source>
        <strain evidence="15">214</strain>
    </source>
</reference>
<dbReference type="SUPFAM" id="SSF48264">
    <property type="entry name" value="Cytochrome P450"/>
    <property type="match status" value="1"/>
</dbReference>
<dbReference type="EMBL" id="BPVZ01000049">
    <property type="protein sequence ID" value="GKV17903.1"/>
    <property type="molecule type" value="Genomic_DNA"/>
</dbReference>
<evidence type="ECO:0000256" key="14">
    <source>
        <dbReference type="SAM" id="Phobius"/>
    </source>
</evidence>
<dbReference type="InterPro" id="IPR017972">
    <property type="entry name" value="Cyt_P450_CS"/>
</dbReference>
<name>A0AAV5JTE6_9ROSI</name>
<dbReference type="PRINTS" id="PR00385">
    <property type="entry name" value="P450"/>
</dbReference>
<evidence type="ECO:0000256" key="1">
    <source>
        <dbReference type="ARBA" id="ARBA00001971"/>
    </source>
</evidence>
<evidence type="ECO:0000256" key="7">
    <source>
        <dbReference type="ARBA" id="ARBA00022989"/>
    </source>
</evidence>
<dbReference type="GO" id="GO:0005506">
    <property type="term" value="F:iron ion binding"/>
    <property type="evidence" value="ECO:0007669"/>
    <property type="project" value="InterPro"/>
</dbReference>
<feature type="transmembrane region" description="Helical" evidence="14">
    <location>
        <begin position="12"/>
        <end position="31"/>
    </location>
</feature>
<dbReference type="AlphaFoldDB" id="A0AAV5JTE6"/>
<keyword evidence="9 12" id="KW-0408">Iron</keyword>
<dbReference type="InterPro" id="IPR050665">
    <property type="entry name" value="Cytochrome_P450_Monooxygen"/>
</dbReference>
<evidence type="ECO:0000256" key="12">
    <source>
        <dbReference type="PIRSR" id="PIRSR602401-1"/>
    </source>
</evidence>
<keyword evidence="6 12" id="KW-0479">Metal-binding</keyword>
<dbReference type="PROSITE" id="PS00086">
    <property type="entry name" value="CYTOCHROME_P450"/>
    <property type="match status" value="1"/>
</dbReference>
<proteinExistence type="inferred from homology"/>
<keyword evidence="10 13" id="KW-0503">Monooxygenase</keyword>
<keyword evidence="5 14" id="KW-0812">Transmembrane</keyword>
<evidence type="ECO:0000256" key="3">
    <source>
        <dbReference type="ARBA" id="ARBA00010617"/>
    </source>
</evidence>
<evidence type="ECO:0008006" key="17">
    <source>
        <dbReference type="Google" id="ProtNLM"/>
    </source>
</evidence>
<gene>
    <name evidence="15" type="ORF">SLEP1_g28357</name>
</gene>